<name>A0A2R6QNP5_ACTCC</name>
<dbReference type="InParanoid" id="A0A2R6QNP5"/>
<keyword evidence="8" id="KW-0472">Membrane</keyword>
<evidence type="ECO:0000256" key="8">
    <source>
        <dbReference type="SAM" id="Phobius"/>
    </source>
</evidence>
<dbReference type="AlphaFoldDB" id="A0A2R6QNP5"/>
<evidence type="ECO:0000256" key="2">
    <source>
        <dbReference type="ARBA" id="ARBA00022676"/>
    </source>
</evidence>
<dbReference type="InterPro" id="IPR019378">
    <property type="entry name" value="GDP-Fuc_O-FucTrfase"/>
</dbReference>
<accession>A0A2R6QNP5</accession>
<organism evidence="9 10">
    <name type="scientific">Actinidia chinensis var. chinensis</name>
    <name type="common">Chinese soft-hair kiwi</name>
    <dbReference type="NCBI Taxonomy" id="1590841"/>
    <lineage>
        <taxon>Eukaryota</taxon>
        <taxon>Viridiplantae</taxon>
        <taxon>Streptophyta</taxon>
        <taxon>Embryophyta</taxon>
        <taxon>Tracheophyta</taxon>
        <taxon>Spermatophyta</taxon>
        <taxon>Magnoliopsida</taxon>
        <taxon>eudicotyledons</taxon>
        <taxon>Gunneridae</taxon>
        <taxon>Pentapetalae</taxon>
        <taxon>asterids</taxon>
        <taxon>Ericales</taxon>
        <taxon>Actinidiaceae</taxon>
        <taxon>Actinidia</taxon>
    </lineage>
</organism>
<reference evidence="9 10" key="1">
    <citation type="submission" date="2017-07" db="EMBL/GenBank/DDBJ databases">
        <title>An improved, manually edited Actinidia chinensis var. chinensis (kiwifruit) genome highlights the challenges associated with draft genomes and gene prediction in plants.</title>
        <authorList>
            <person name="Pilkington S."/>
            <person name="Crowhurst R."/>
            <person name="Hilario E."/>
            <person name="Nardozza S."/>
            <person name="Fraser L."/>
            <person name="Peng Y."/>
            <person name="Gunaseelan K."/>
            <person name="Simpson R."/>
            <person name="Tahir J."/>
            <person name="Deroles S."/>
            <person name="Templeton K."/>
            <person name="Luo Z."/>
            <person name="Davy M."/>
            <person name="Cheng C."/>
            <person name="Mcneilage M."/>
            <person name="Scaglione D."/>
            <person name="Liu Y."/>
            <person name="Zhang Q."/>
            <person name="Datson P."/>
            <person name="De Silva N."/>
            <person name="Gardiner S."/>
            <person name="Bassett H."/>
            <person name="Chagne D."/>
            <person name="Mccallum J."/>
            <person name="Dzierzon H."/>
            <person name="Deng C."/>
            <person name="Wang Y.-Y."/>
            <person name="Barron N."/>
            <person name="Manako K."/>
            <person name="Bowen J."/>
            <person name="Foster T."/>
            <person name="Erridge Z."/>
            <person name="Tiffin H."/>
            <person name="Waite C."/>
            <person name="Davies K."/>
            <person name="Grierson E."/>
            <person name="Laing W."/>
            <person name="Kirk R."/>
            <person name="Chen X."/>
            <person name="Wood M."/>
            <person name="Montefiori M."/>
            <person name="Brummell D."/>
            <person name="Schwinn K."/>
            <person name="Catanach A."/>
            <person name="Fullerton C."/>
            <person name="Li D."/>
            <person name="Meiyalaghan S."/>
            <person name="Nieuwenhuizen N."/>
            <person name="Read N."/>
            <person name="Prakash R."/>
            <person name="Hunter D."/>
            <person name="Zhang H."/>
            <person name="Mckenzie M."/>
            <person name="Knabel M."/>
            <person name="Harris A."/>
            <person name="Allan A."/>
            <person name="Chen A."/>
            <person name="Janssen B."/>
            <person name="Plunkett B."/>
            <person name="Dwamena C."/>
            <person name="Voogd C."/>
            <person name="Leif D."/>
            <person name="Lafferty D."/>
            <person name="Souleyre E."/>
            <person name="Varkonyi-Gasic E."/>
            <person name="Gambi F."/>
            <person name="Hanley J."/>
            <person name="Yao J.-L."/>
            <person name="Cheung J."/>
            <person name="David K."/>
            <person name="Warren B."/>
            <person name="Marsh K."/>
            <person name="Snowden K."/>
            <person name="Lin-Wang K."/>
            <person name="Brian L."/>
            <person name="Martinez-Sanchez M."/>
            <person name="Wang M."/>
            <person name="Ileperuma N."/>
            <person name="Macnee N."/>
            <person name="Campin R."/>
            <person name="Mcatee P."/>
            <person name="Drummond R."/>
            <person name="Espley R."/>
            <person name="Ireland H."/>
            <person name="Wu R."/>
            <person name="Atkinson R."/>
            <person name="Karunairetnam S."/>
            <person name="Bulley S."/>
            <person name="Chunkath S."/>
            <person name="Hanley Z."/>
            <person name="Storey R."/>
            <person name="Thrimawithana A."/>
            <person name="Thomson S."/>
            <person name="David C."/>
            <person name="Testolin R."/>
        </authorList>
    </citation>
    <scope>NUCLEOTIDE SEQUENCE [LARGE SCALE GENOMIC DNA]</scope>
    <source>
        <strain evidence="10">cv. Red5</strain>
        <tissue evidence="9">Young leaf</tissue>
    </source>
</reference>
<dbReference type="PANTHER" id="PTHR31818">
    <property type="entry name" value="O-FUCOSYLTRANSFERASE 16"/>
    <property type="match status" value="1"/>
</dbReference>
<reference evidence="10" key="2">
    <citation type="journal article" date="2018" name="BMC Genomics">
        <title>A manually annotated Actinidia chinensis var. chinensis (kiwifruit) genome highlights the challenges associated with draft genomes and gene prediction in plants.</title>
        <authorList>
            <person name="Pilkington S.M."/>
            <person name="Crowhurst R."/>
            <person name="Hilario E."/>
            <person name="Nardozza S."/>
            <person name="Fraser L."/>
            <person name="Peng Y."/>
            <person name="Gunaseelan K."/>
            <person name="Simpson R."/>
            <person name="Tahir J."/>
            <person name="Deroles S.C."/>
            <person name="Templeton K."/>
            <person name="Luo Z."/>
            <person name="Davy M."/>
            <person name="Cheng C."/>
            <person name="McNeilage M."/>
            <person name="Scaglione D."/>
            <person name="Liu Y."/>
            <person name="Zhang Q."/>
            <person name="Datson P."/>
            <person name="De Silva N."/>
            <person name="Gardiner S.E."/>
            <person name="Bassett H."/>
            <person name="Chagne D."/>
            <person name="McCallum J."/>
            <person name="Dzierzon H."/>
            <person name="Deng C."/>
            <person name="Wang Y.Y."/>
            <person name="Barron L."/>
            <person name="Manako K."/>
            <person name="Bowen J."/>
            <person name="Foster T.M."/>
            <person name="Erridge Z.A."/>
            <person name="Tiffin H."/>
            <person name="Waite C.N."/>
            <person name="Davies K.M."/>
            <person name="Grierson E.P."/>
            <person name="Laing W.A."/>
            <person name="Kirk R."/>
            <person name="Chen X."/>
            <person name="Wood M."/>
            <person name="Montefiori M."/>
            <person name="Brummell D.A."/>
            <person name="Schwinn K.E."/>
            <person name="Catanach A."/>
            <person name="Fullerton C."/>
            <person name="Li D."/>
            <person name="Meiyalaghan S."/>
            <person name="Nieuwenhuizen N."/>
            <person name="Read N."/>
            <person name="Prakash R."/>
            <person name="Hunter D."/>
            <person name="Zhang H."/>
            <person name="McKenzie M."/>
            <person name="Knabel M."/>
            <person name="Harris A."/>
            <person name="Allan A.C."/>
            <person name="Gleave A."/>
            <person name="Chen A."/>
            <person name="Janssen B.J."/>
            <person name="Plunkett B."/>
            <person name="Ampomah-Dwamena C."/>
            <person name="Voogd C."/>
            <person name="Leif D."/>
            <person name="Lafferty D."/>
            <person name="Souleyre E.J.F."/>
            <person name="Varkonyi-Gasic E."/>
            <person name="Gambi F."/>
            <person name="Hanley J."/>
            <person name="Yao J.L."/>
            <person name="Cheung J."/>
            <person name="David K.M."/>
            <person name="Warren B."/>
            <person name="Marsh K."/>
            <person name="Snowden K.C."/>
            <person name="Lin-Wang K."/>
            <person name="Brian L."/>
            <person name="Martinez-Sanchez M."/>
            <person name="Wang M."/>
            <person name="Ileperuma N."/>
            <person name="Macnee N."/>
            <person name="Campin R."/>
            <person name="McAtee P."/>
            <person name="Drummond R.S.M."/>
            <person name="Espley R.V."/>
            <person name="Ireland H.S."/>
            <person name="Wu R."/>
            <person name="Atkinson R.G."/>
            <person name="Karunairetnam S."/>
            <person name="Bulley S."/>
            <person name="Chunkath S."/>
            <person name="Hanley Z."/>
            <person name="Storey R."/>
            <person name="Thrimawithana A.H."/>
            <person name="Thomson S."/>
            <person name="David C."/>
            <person name="Testolin R."/>
            <person name="Huang H."/>
            <person name="Hellens R.P."/>
            <person name="Schaffer R.J."/>
        </authorList>
    </citation>
    <scope>NUCLEOTIDE SEQUENCE [LARGE SCALE GENOMIC DNA]</scope>
    <source>
        <strain evidence="10">cv. Red5</strain>
    </source>
</reference>
<gene>
    <name evidence="9" type="ORF">CEY00_Acc15815</name>
</gene>
<dbReference type="Pfam" id="PF10250">
    <property type="entry name" value="O-FucT"/>
    <property type="match status" value="1"/>
</dbReference>
<evidence type="ECO:0000313" key="9">
    <source>
        <dbReference type="EMBL" id="PSS11540.1"/>
    </source>
</evidence>
<keyword evidence="10" id="KW-1185">Reference proteome</keyword>
<evidence type="ECO:0000256" key="4">
    <source>
        <dbReference type="ARBA" id="ARBA00023253"/>
    </source>
</evidence>
<evidence type="ECO:0000256" key="6">
    <source>
        <dbReference type="ARBA" id="ARBA00030350"/>
    </source>
</evidence>
<keyword evidence="4" id="KW-0294">Fucose metabolism</keyword>
<dbReference type="Proteomes" id="UP000241394">
    <property type="component" value="Chromosome LG14"/>
</dbReference>
<proteinExistence type="inferred from homology"/>
<sequence length="430" mass="49580">MGVAKAWRLSSGVVSKLASVHQENKQYLGWRLWSVSSPSQRRPVSWSVVCGFLLFALGLISLFTGHVVSDLEWYSQTQRLVKRSMYHKLDGSSREPVDIWKSKFSQFYYGCSERGPHFSPAVREQFSNGYLLIATSGGLNQQRTGITDAVVVAWILNATLVVPALDHYSFWKDDSDFPNIFDVNWFISTLSKDVNIVKRVPDKVMRSMEKPPYTMRVPRKSEPDYYLDQVLPILLRRRVVQLTKFDYRLANNLDEELQKLRCRVNYHALRFTKPIRDLGQKLVSRMRKMTNRFIARYMGHKRTIRPNAKKLSALFMARDRMDWGTFARKVKSCQKGFMGEPDEIKAGRGEFHEFPSSCICLKPFRQSNVKNDNDGDRTSRKGSIFSETNFTHRHNGDDGEKSLQRLNKANLIGGPVSLVEDTDNDEFLPD</sequence>
<evidence type="ECO:0000256" key="3">
    <source>
        <dbReference type="ARBA" id="ARBA00022679"/>
    </source>
</evidence>
<evidence type="ECO:0000256" key="1">
    <source>
        <dbReference type="ARBA" id="ARBA00007737"/>
    </source>
</evidence>
<comment type="caution">
    <text evidence="9">The sequence shown here is derived from an EMBL/GenBank/DDBJ whole genome shotgun (WGS) entry which is preliminary data.</text>
</comment>
<feature type="transmembrane region" description="Helical" evidence="8">
    <location>
        <begin position="44"/>
        <end position="68"/>
    </location>
</feature>
<keyword evidence="3 9" id="KW-0808">Transferase</keyword>
<protein>
    <recommendedName>
        <fullName evidence="6">O-fucosyltransferase family protein</fullName>
    </recommendedName>
</protein>
<evidence type="ECO:0000256" key="5">
    <source>
        <dbReference type="ARBA" id="ARBA00023277"/>
    </source>
</evidence>
<feature type="region of interest" description="Disordered" evidence="7">
    <location>
        <begin position="369"/>
        <end position="400"/>
    </location>
</feature>
<dbReference type="GO" id="GO:0006004">
    <property type="term" value="P:fucose metabolic process"/>
    <property type="evidence" value="ECO:0007669"/>
    <property type="project" value="UniProtKB-KW"/>
</dbReference>
<dbReference type="GO" id="GO:0016757">
    <property type="term" value="F:glycosyltransferase activity"/>
    <property type="evidence" value="ECO:0007669"/>
    <property type="project" value="UniProtKB-KW"/>
</dbReference>
<keyword evidence="8" id="KW-0812">Transmembrane</keyword>
<dbReference type="STRING" id="1590841.A0A2R6QNP5"/>
<evidence type="ECO:0000313" key="10">
    <source>
        <dbReference type="Proteomes" id="UP000241394"/>
    </source>
</evidence>
<dbReference type="OMA" id="FIARYMG"/>
<dbReference type="PANTHER" id="PTHR31818:SF3">
    <property type="entry name" value="O-FUCOSYLTRANSFERASE 29"/>
    <property type="match status" value="1"/>
</dbReference>
<evidence type="ECO:0000256" key="7">
    <source>
        <dbReference type="SAM" id="MobiDB-lite"/>
    </source>
</evidence>
<dbReference type="EMBL" id="NKQK01000014">
    <property type="protein sequence ID" value="PSS11540.1"/>
    <property type="molecule type" value="Genomic_DNA"/>
</dbReference>
<keyword evidence="8" id="KW-1133">Transmembrane helix</keyword>
<comment type="similarity">
    <text evidence="1">Belongs to the glycosyltransferase GT106 family.</text>
</comment>
<keyword evidence="5" id="KW-0119">Carbohydrate metabolism</keyword>
<dbReference type="OrthoDB" id="1714265at2759"/>
<keyword evidence="2 9" id="KW-0328">Glycosyltransferase</keyword>
<dbReference type="Gramene" id="PSS11540">
    <property type="protein sequence ID" value="PSS11540"/>
    <property type="gene ID" value="CEY00_Acc15815"/>
</dbReference>